<proteinExistence type="predicted"/>
<dbReference type="AlphaFoldDB" id="A0A284QTQ4"/>
<evidence type="ECO:0000313" key="3">
    <source>
        <dbReference type="Proteomes" id="UP000219338"/>
    </source>
</evidence>
<protein>
    <recommendedName>
        <fullName evidence="4">Retrotransposon gag domain-containing protein</fullName>
    </recommendedName>
</protein>
<evidence type="ECO:0000313" key="2">
    <source>
        <dbReference type="EMBL" id="SJK99858.1"/>
    </source>
</evidence>
<dbReference type="OrthoDB" id="2645941at2759"/>
<accession>A0A284QTQ4</accession>
<evidence type="ECO:0008006" key="4">
    <source>
        <dbReference type="Google" id="ProtNLM"/>
    </source>
</evidence>
<sequence length="221" mass="24567">MPDQLPETIQFHDPATKDVHEKRMFDLRMGKNSAISYFNKLEIEAKKARQRGDDQARGLMVKTVRLRVPDSYTNAITSFSENIPVSYNDWKRRILQMYEERQKKWVFDQTLGNSRGNNLQKGYGTTTTSTSQKAGGATSSSLAKPMSSANPPWDSAMGRWHPVKTVTVDEYTNDDTDTPLKGSNDGLPARAEAKAANPAGHKAESLSMLHDSGANRPMSSS</sequence>
<feature type="region of interest" description="Disordered" evidence="1">
    <location>
        <begin position="116"/>
        <end position="221"/>
    </location>
</feature>
<dbReference type="Proteomes" id="UP000219338">
    <property type="component" value="Unassembled WGS sequence"/>
</dbReference>
<organism evidence="2 3">
    <name type="scientific">Armillaria ostoyae</name>
    <name type="common">Armillaria root rot fungus</name>
    <dbReference type="NCBI Taxonomy" id="47428"/>
    <lineage>
        <taxon>Eukaryota</taxon>
        <taxon>Fungi</taxon>
        <taxon>Dikarya</taxon>
        <taxon>Basidiomycota</taxon>
        <taxon>Agaricomycotina</taxon>
        <taxon>Agaricomycetes</taxon>
        <taxon>Agaricomycetidae</taxon>
        <taxon>Agaricales</taxon>
        <taxon>Marasmiineae</taxon>
        <taxon>Physalacriaceae</taxon>
        <taxon>Armillaria</taxon>
    </lineage>
</organism>
<evidence type="ECO:0000256" key="1">
    <source>
        <dbReference type="SAM" id="MobiDB-lite"/>
    </source>
</evidence>
<name>A0A284QTQ4_ARMOS</name>
<gene>
    <name evidence="2" type="ORF">ARMOST_03169</name>
</gene>
<feature type="compositionally biased region" description="Polar residues" evidence="1">
    <location>
        <begin position="116"/>
        <end position="150"/>
    </location>
</feature>
<reference evidence="3" key="1">
    <citation type="journal article" date="2017" name="Nat. Ecol. Evol.">
        <title>Genome expansion and lineage-specific genetic innovations in the forest pathogenic fungi Armillaria.</title>
        <authorList>
            <person name="Sipos G."/>
            <person name="Prasanna A.N."/>
            <person name="Walter M.C."/>
            <person name="O'Connor E."/>
            <person name="Balint B."/>
            <person name="Krizsan K."/>
            <person name="Kiss B."/>
            <person name="Hess J."/>
            <person name="Varga T."/>
            <person name="Slot J."/>
            <person name="Riley R."/>
            <person name="Boka B."/>
            <person name="Rigling D."/>
            <person name="Barry K."/>
            <person name="Lee J."/>
            <person name="Mihaltcheva S."/>
            <person name="LaButti K."/>
            <person name="Lipzen A."/>
            <person name="Waldron R."/>
            <person name="Moloney N.M."/>
            <person name="Sperisen C."/>
            <person name="Kredics L."/>
            <person name="Vagvoelgyi C."/>
            <person name="Patrignani A."/>
            <person name="Fitzpatrick D."/>
            <person name="Nagy I."/>
            <person name="Doyle S."/>
            <person name="Anderson J.B."/>
            <person name="Grigoriev I.V."/>
            <person name="Gueldener U."/>
            <person name="Muensterkoetter M."/>
            <person name="Nagy L.G."/>
        </authorList>
    </citation>
    <scope>NUCLEOTIDE SEQUENCE [LARGE SCALE GENOMIC DNA]</scope>
    <source>
        <strain evidence="3">C18/9</strain>
    </source>
</reference>
<keyword evidence="3" id="KW-1185">Reference proteome</keyword>
<dbReference type="EMBL" id="FUEG01000002">
    <property type="protein sequence ID" value="SJK99858.1"/>
    <property type="molecule type" value="Genomic_DNA"/>
</dbReference>